<feature type="region of interest" description="Disordered" evidence="1">
    <location>
        <begin position="1"/>
        <end position="20"/>
    </location>
</feature>
<reference evidence="2" key="1">
    <citation type="journal article" date="2019" name="bioRxiv">
        <title>The Genome of the Zebra Mussel, Dreissena polymorpha: A Resource for Invasive Species Research.</title>
        <authorList>
            <person name="McCartney M.A."/>
            <person name="Auch B."/>
            <person name="Kono T."/>
            <person name="Mallez S."/>
            <person name="Zhang Y."/>
            <person name="Obille A."/>
            <person name="Becker A."/>
            <person name="Abrahante J.E."/>
            <person name="Garbe J."/>
            <person name="Badalamenti J.P."/>
            <person name="Herman A."/>
            <person name="Mangelson H."/>
            <person name="Liachko I."/>
            <person name="Sullivan S."/>
            <person name="Sone E.D."/>
            <person name="Koren S."/>
            <person name="Silverstein K.A.T."/>
            <person name="Beckman K.B."/>
            <person name="Gohl D.M."/>
        </authorList>
    </citation>
    <scope>NUCLEOTIDE SEQUENCE</scope>
    <source>
        <strain evidence="2">Duluth1</strain>
        <tissue evidence="2">Whole animal</tissue>
    </source>
</reference>
<proteinExistence type="predicted"/>
<keyword evidence="3" id="KW-1185">Reference proteome</keyword>
<evidence type="ECO:0000256" key="1">
    <source>
        <dbReference type="SAM" id="MobiDB-lite"/>
    </source>
</evidence>
<gene>
    <name evidence="2" type="ORF">DPMN_007200</name>
</gene>
<sequence>MAKSKAQRMREYREKKKEQLGDSWLKAERERVRGYFVPIADLDDEARERKSESNKIRQARFRNKRRVDKANEASVANVYNMSNDIQQPSTSENGVSSSSDSVLTVKMPFMVREKVSIRGRKRSSRALAKSYRTIETLQDRNEELKRKLISAQKRLQRYENRVSSANTPKSKSDNLLKRSGINPKDVPEVRKKLILGECLSEEIKTAKNAQEGNSAKAQIVHRVASGKVIKKYRMKSTLEKVTNLNRRRNIKNKNVLSIKRKRLDDLRKRVNDKIQTFLERDDNSRQHPGKGDAVKAGNKKIQKRVLNDYMYNLQLKFNAESDIKVSRTTFYKTRPKYVSLVNFTSRSVCA</sequence>
<reference evidence="2" key="2">
    <citation type="submission" date="2020-11" db="EMBL/GenBank/DDBJ databases">
        <authorList>
            <person name="McCartney M.A."/>
            <person name="Auch B."/>
            <person name="Kono T."/>
            <person name="Mallez S."/>
            <person name="Becker A."/>
            <person name="Gohl D.M."/>
            <person name="Silverstein K.A.T."/>
            <person name="Koren S."/>
            <person name="Bechman K.B."/>
            <person name="Herman A."/>
            <person name="Abrahante J.E."/>
            <person name="Garbe J."/>
        </authorList>
    </citation>
    <scope>NUCLEOTIDE SEQUENCE</scope>
    <source>
        <strain evidence="2">Duluth1</strain>
        <tissue evidence="2">Whole animal</tissue>
    </source>
</reference>
<feature type="compositionally biased region" description="Low complexity" evidence="1">
    <location>
        <begin position="89"/>
        <end position="99"/>
    </location>
</feature>
<feature type="compositionally biased region" description="Basic and acidic residues" evidence="1">
    <location>
        <begin position="8"/>
        <end position="20"/>
    </location>
</feature>
<dbReference type="AlphaFoldDB" id="A0A9D4RVT0"/>
<accession>A0A9D4RVT0</accession>
<evidence type="ECO:0000313" key="2">
    <source>
        <dbReference type="EMBL" id="KAH3883246.1"/>
    </source>
</evidence>
<comment type="caution">
    <text evidence="2">The sequence shown here is derived from an EMBL/GenBank/DDBJ whole genome shotgun (WGS) entry which is preliminary data.</text>
</comment>
<name>A0A9D4RVT0_DREPO</name>
<protein>
    <submittedName>
        <fullName evidence="2">Uncharacterized protein</fullName>
    </submittedName>
</protein>
<evidence type="ECO:0000313" key="3">
    <source>
        <dbReference type="Proteomes" id="UP000828390"/>
    </source>
</evidence>
<feature type="region of interest" description="Disordered" evidence="1">
    <location>
        <begin position="80"/>
        <end position="99"/>
    </location>
</feature>
<feature type="region of interest" description="Disordered" evidence="1">
    <location>
        <begin position="159"/>
        <end position="182"/>
    </location>
</feature>
<organism evidence="2 3">
    <name type="scientific">Dreissena polymorpha</name>
    <name type="common">Zebra mussel</name>
    <name type="synonym">Mytilus polymorpha</name>
    <dbReference type="NCBI Taxonomy" id="45954"/>
    <lineage>
        <taxon>Eukaryota</taxon>
        <taxon>Metazoa</taxon>
        <taxon>Spiralia</taxon>
        <taxon>Lophotrochozoa</taxon>
        <taxon>Mollusca</taxon>
        <taxon>Bivalvia</taxon>
        <taxon>Autobranchia</taxon>
        <taxon>Heteroconchia</taxon>
        <taxon>Euheterodonta</taxon>
        <taxon>Imparidentia</taxon>
        <taxon>Neoheterodontei</taxon>
        <taxon>Myida</taxon>
        <taxon>Dreissenoidea</taxon>
        <taxon>Dreissenidae</taxon>
        <taxon>Dreissena</taxon>
    </lineage>
</organism>
<dbReference type="EMBL" id="JAIWYP010000001">
    <property type="protein sequence ID" value="KAH3883246.1"/>
    <property type="molecule type" value="Genomic_DNA"/>
</dbReference>
<dbReference type="Proteomes" id="UP000828390">
    <property type="component" value="Unassembled WGS sequence"/>
</dbReference>